<evidence type="ECO:0000256" key="2">
    <source>
        <dbReference type="ARBA" id="ARBA00022643"/>
    </source>
</evidence>
<organism evidence="6 7">
    <name type="scientific">Paenibacillus baimaensis</name>
    <dbReference type="NCBI Taxonomy" id="2982185"/>
    <lineage>
        <taxon>Bacteria</taxon>
        <taxon>Bacillati</taxon>
        <taxon>Bacillota</taxon>
        <taxon>Bacilli</taxon>
        <taxon>Bacillales</taxon>
        <taxon>Paenibacillaceae</taxon>
        <taxon>Paenibacillus</taxon>
    </lineage>
</organism>
<dbReference type="PANTHER" id="PTHR42847">
    <property type="entry name" value="ALKANESULFONATE MONOOXYGENASE"/>
    <property type="match status" value="1"/>
</dbReference>
<dbReference type="InterPro" id="IPR050172">
    <property type="entry name" value="SsuD_RutA_monooxygenase"/>
</dbReference>
<dbReference type="CDD" id="cd01094">
    <property type="entry name" value="Alkanesulfonate_monoxygenase"/>
    <property type="match status" value="1"/>
</dbReference>
<evidence type="ECO:0000313" key="7">
    <source>
        <dbReference type="Proteomes" id="UP001652445"/>
    </source>
</evidence>
<comment type="caution">
    <text evidence="6">The sequence shown here is derived from an EMBL/GenBank/DDBJ whole genome shotgun (WGS) entry which is preliminary data.</text>
</comment>
<evidence type="ECO:0000256" key="3">
    <source>
        <dbReference type="ARBA" id="ARBA00023002"/>
    </source>
</evidence>
<evidence type="ECO:0000313" key="6">
    <source>
        <dbReference type="EMBL" id="MCU6794346.1"/>
    </source>
</evidence>
<keyword evidence="3" id="KW-0560">Oxidoreductase</keyword>
<keyword evidence="4" id="KW-0503">Monooxygenase</keyword>
<dbReference type="RefSeq" id="WP_262685512.1">
    <property type="nucleotide sequence ID" value="NZ_JAOQIO010000084.1"/>
</dbReference>
<evidence type="ECO:0000259" key="5">
    <source>
        <dbReference type="Pfam" id="PF00296"/>
    </source>
</evidence>
<evidence type="ECO:0000256" key="4">
    <source>
        <dbReference type="ARBA" id="ARBA00023033"/>
    </source>
</evidence>
<dbReference type="SUPFAM" id="SSF51679">
    <property type="entry name" value="Bacterial luciferase-like"/>
    <property type="match status" value="1"/>
</dbReference>
<sequence length="400" mass="44059">MVQHQAIEPEFGWYMPTRGDGPFIGVKPDRVVDTAYMIRVAQAVEEAGYTFALIPTGGHCTDAWIMGATLAAHTKVFKPLVAMRPGLIAPALAARMGATLDEVTGGRALINIVTGSSAEDMKAMGDSLAFDKDARYARTLEYIKIVRQLWINSQQVEGNQILASRGKSQEVEPFDFNGQYFQIEGGVSYPPPVQKPHPPFYFGGSSPAAKRTAAEIADVYLMWAEPLEWIKEQIDEVEYHRDVLHRTQGIDRNIRYGIRAQVVIRETEEEAWAAAKLIVSKVDPATLQETEARFSQAESAGQQRQNQVRRQSAKHDYVIAPNFWAGLSVVRGGGAMAFVGTPDQVADRLIEYIDIGVSSFILSGYPNLEEASISGKALIPAVKKKLQERAAVTNKDSFVS</sequence>
<keyword evidence="1" id="KW-0285">Flavoprotein</keyword>
<reference evidence="6 7" key="1">
    <citation type="submission" date="2022-09" db="EMBL/GenBank/DDBJ databases">
        <authorList>
            <person name="Han X.L."/>
            <person name="Wang Q."/>
            <person name="Lu T."/>
        </authorList>
    </citation>
    <scope>NUCLEOTIDE SEQUENCE [LARGE SCALE GENOMIC DNA]</scope>
    <source>
        <strain evidence="6 7">WQ 127069</strain>
    </source>
</reference>
<proteinExistence type="predicted"/>
<gene>
    <name evidence="6" type="ORF">OB236_19765</name>
</gene>
<dbReference type="Pfam" id="PF00296">
    <property type="entry name" value="Bac_luciferase"/>
    <property type="match status" value="1"/>
</dbReference>
<accession>A0ABT2UJP5</accession>
<keyword evidence="7" id="KW-1185">Reference proteome</keyword>
<dbReference type="EMBL" id="JAOQIO010000084">
    <property type="protein sequence ID" value="MCU6794346.1"/>
    <property type="molecule type" value="Genomic_DNA"/>
</dbReference>
<evidence type="ECO:0000256" key="1">
    <source>
        <dbReference type="ARBA" id="ARBA00022630"/>
    </source>
</evidence>
<dbReference type="InterPro" id="IPR011251">
    <property type="entry name" value="Luciferase-like_dom"/>
</dbReference>
<feature type="domain" description="Luciferase-like" evidence="5">
    <location>
        <begin position="11"/>
        <end position="358"/>
    </location>
</feature>
<dbReference type="Proteomes" id="UP001652445">
    <property type="component" value="Unassembled WGS sequence"/>
</dbReference>
<dbReference type="InterPro" id="IPR036661">
    <property type="entry name" value="Luciferase-like_sf"/>
</dbReference>
<keyword evidence="2" id="KW-0288">FMN</keyword>
<protein>
    <submittedName>
        <fullName evidence="6">LLM class flavin-dependent oxidoreductase</fullName>
    </submittedName>
</protein>
<dbReference type="Gene3D" id="3.20.20.30">
    <property type="entry name" value="Luciferase-like domain"/>
    <property type="match status" value="1"/>
</dbReference>
<dbReference type="PANTHER" id="PTHR42847:SF4">
    <property type="entry name" value="ALKANESULFONATE MONOOXYGENASE-RELATED"/>
    <property type="match status" value="1"/>
</dbReference>
<name>A0ABT2UJP5_9BACL</name>